<dbReference type="Pfam" id="PF13598">
    <property type="entry name" value="DUF4139"/>
    <property type="match status" value="1"/>
</dbReference>
<name>A0ABU1Z8X4_9BURK</name>
<evidence type="ECO:0000313" key="4">
    <source>
        <dbReference type="EMBL" id="MDR7297069.1"/>
    </source>
</evidence>
<gene>
    <name evidence="4" type="ORF">J2X16_002416</name>
</gene>
<organism evidence="4 5">
    <name type="scientific">Pelomonas aquatica</name>
    <dbReference type="NCBI Taxonomy" id="431058"/>
    <lineage>
        <taxon>Bacteria</taxon>
        <taxon>Pseudomonadati</taxon>
        <taxon>Pseudomonadota</taxon>
        <taxon>Betaproteobacteria</taxon>
        <taxon>Burkholderiales</taxon>
        <taxon>Sphaerotilaceae</taxon>
        <taxon>Roseateles</taxon>
    </lineage>
</organism>
<proteinExistence type="predicted"/>
<accession>A0ABU1Z8X4</accession>
<feature type="signal peptide" evidence="1">
    <location>
        <begin position="1"/>
        <end position="24"/>
    </location>
</feature>
<reference evidence="4 5" key="1">
    <citation type="submission" date="2023-07" db="EMBL/GenBank/DDBJ databases">
        <title>Sorghum-associated microbial communities from plants grown in Nebraska, USA.</title>
        <authorList>
            <person name="Schachtman D."/>
        </authorList>
    </citation>
    <scope>NUCLEOTIDE SEQUENCE [LARGE SCALE GENOMIC DNA]</scope>
    <source>
        <strain evidence="4 5">BE310</strain>
    </source>
</reference>
<evidence type="ECO:0000259" key="3">
    <source>
        <dbReference type="Pfam" id="PF13600"/>
    </source>
</evidence>
<protein>
    <submittedName>
        <fullName evidence="4">Uncharacterized protein (TIGR02231 family)</fullName>
    </submittedName>
</protein>
<feature type="chain" id="PRO_5045528502" evidence="1">
    <location>
        <begin position="25"/>
        <end position="530"/>
    </location>
</feature>
<evidence type="ECO:0000313" key="5">
    <source>
        <dbReference type="Proteomes" id="UP001180536"/>
    </source>
</evidence>
<dbReference type="RefSeq" id="WP_310344852.1">
    <property type="nucleotide sequence ID" value="NZ_JAVDXQ010000003.1"/>
</dbReference>
<feature type="domain" description="DUF4139" evidence="2">
    <location>
        <begin position="206"/>
        <end position="522"/>
    </location>
</feature>
<comment type="caution">
    <text evidence="4">The sequence shown here is derived from an EMBL/GenBank/DDBJ whole genome shotgun (WGS) entry which is preliminary data.</text>
</comment>
<evidence type="ECO:0000259" key="2">
    <source>
        <dbReference type="Pfam" id="PF13598"/>
    </source>
</evidence>
<dbReference type="InterPro" id="IPR037291">
    <property type="entry name" value="DUF4139"/>
</dbReference>
<dbReference type="Pfam" id="PF13600">
    <property type="entry name" value="DUF4140"/>
    <property type="match status" value="1"/>
</dbReference>
<dbReference type="InterPro" id="IPR011935">
    <property type="entry name" value="CHP02231"/>
</dbReference>
<dbReference type="Proteomes" id="UP001180536">
    <property type="component" value="Unassembled WGS sequence"/>
</dbReference>
<evidence type="ECO:0000256" key="1">
    <source>
        <dbReference type="SAM" id="SignalP"/>
    </source>
</evidence>
<dbReference type="PANTHER" id="PTHR31005:SF8">
    <property type="entry name" value="DUF4139 DOMAIN-CONTAINING PROTEIN"/>
    <property type="match status" value="1"/>
</dbReference>
<dbReference type="NCBIfam" id="TIGR02231">
    <property type="entry name" value="mucoidy inhibitor MuiA family protein"/>
    <property type="match status" value="1"/>
</dbReference>
<keyword evidence="5" id="KW-1185">Reference proteome</keyword>
<dbReference type="PANTHER" id="PTHR31005">
    <property type="entry name" value="DUF4139 DOMAIN-CONTAINING PROTEIN"/>
    <property type="match status" value="1"/>
</dbReference>
<feature type="domain" description="DUF4140" evidence="3">
    <location>
        <begin position="31"/>
        <end position="126"/>
    </location>
</feature>
<keyword evidence="1" id="KW-0732">Signal</keyword>
<dbReference type="InterPro" id="IPR025554">
    <property type="entry name" value="DUF4140"/>
</dbReference>
<dbReference type="EMBL" id="JAVDXQ010000003">
    <property type="protein sequence ID" value="MDR7297069.1"/>
    <property type="molecule type" value="Genomic_DNA"/>
</dbReference>
<sequence>MRHVPFRWLAACVPALALPALATAQSRIDEVLVYPGGAQVTRLATVAAGAKALVLNCLTARFDPDSLQIDAPAGVNLGPVQVETLPRERVPDCGNGPLDEQVRKLEVQRDLLSAEASALETSLGYLKALGSGEARSTPATGIAATADSIRKAAQEAVLKQLQLQRQLADLDKQLAPLKGERDRMTAANPQWRSLRVRLSTARDVELKLNYRVTQAGWAPSYRALLDTASGALNLERLAQVSQQSGEDWKNVRLRLSTAQVAQKVGQGLPRPWQLDLAVPRPPAPALGVANEVVVTGQRAALVSRLAAEDAVGKLESFDLGVFEGSHATEFVLPLRVNIDSGTQRASLTLGSEKLQAKVLARVQPQTEAAAYLVADAAKPAGAWPRGTVQLVRDGALVGNSTLNVATGEERLELPFGRDDAVRVQIEPEQRNAANTGFIGARAEHRYGRAWVVENRHTSAVTLQFIETAPVSQHEDIKVQAQFSPAPTTQAWRKQPGLVLWELPLAAGQSQRFTAEYVVSAPKEAQVTGLR</sequence>